<dbReference type="KEGG" id="mbar:MSBR2_1131"/>
<dbReference type="AlphaFoldDB" id="A0A0E3R037"/>
<protein>
    <submittedName>
        <fullName evidence="1">Uncharacterized protein</fullName>
    </submittedName>
</protein>
<gene>
    <name evidence="1" type="ORF">MSBR2_1131</name>
</gene>
<dbReference type="Proteomes" id="UP000033079">
    <property type="component" value="Chromosome"/>
</dbReference>
<reference evidence="1 2" key="1">
    <citation type="submission" date="2014-07" db="EMBL/GenBank/DDBJ databases">
        <title>Methanogenic archaea and the global carbon cycle.</title>
        <authorList>
            <person name="Henriksen J.R."/>
            <person name="Luke J."/>
            <person name="Reinhart S."/>
            <person name="Benedict M.N."/>
            <person name="Youngblut N.D."/>
            <person name="Metcalf M.E."/>
            <person name="Whitaker R.J."/>
            <person name="Metcalf W.W."/>
        </authorList>
    </citation>
    <scope>NUCLEOTIDE SEQUENCE [LARGE SCALE GENOMIC DNA]</scope>
    <source>
        <strain evidence="1 2">227</strain>
    </source>
</reference>
<sequence>MITQIGFGDKILKLKRYRVFDQIFFENICRQAFFEKGCATTVDSVDHAFTRGFSVKPFLKRLASKQFLRKACGTRAETRFYSKSFLFRM</sequence>
<evidence type="ECO:0000313" key="2">
    <source>
        <dbReference type="Proteomes" id="UP000033079"/>
    </source>
</evidence>
<evidence type="ECO:0000313" key="1">
    <source>
        <dbReference type="EMBL" id="AKB57647.1"/>
    </source>
</evidence>
<organism evidence="1 2">
    <name type="scientific">Methanosarcina barkeri 227</name>
    <dbReference type="NCBI Taxonomy" id="1434106"/>
    <lineage>
        <taxon>Archaea</taxon>
        <taxon>Methanobacteriati</taxon>
        <taxon>Methanobacteriota</taxon>
        <taxon>Stenosarchaea group</taxon>
        <taxon>Methanomicrobia</taxon>
        <taxon>Methanosarcinales</taxon>
        <taxon>Methanosarcinaceae</taxon>
        <taxon>Methanosarcina</taxon>
    </lineage>
</organism>
<name>A0A0E3R037_METBA</name>
<dbReference type="EMBL" id="CP009530">
    <property type="protein sequence ID" value="AKB57647.1"/>
    <property type="molecule type" value="Genomic_DNA"/>
</dbReference>
<dbReference type="HOGENOM" id="CLU_2447648_0_0_2"/>
<dbReference type="PATRIC" id="fig|1434106.5.peg.1443"/>
<accession>A0A0E3R037</accession>
<proteinExistence type="predicted"/>